<dbReference type="SUPFAM" id="SSF56925">
    <property type="entry name" value="OMPA-like"/>
    <property type="match status" value="1"/>
</dbReference>
<keyword evidence="7 9" id="KW-0472">Membrane</keyword>
<evidence type="ECO:0000256" key="1">
    <source>
        <dbReference type="ARBA" id="ARBA00004571"/>
    </source>
</evidence>
<keyword evidence="6" id="KW-0626">Porin</keyword>
<comment type="subcellular location">
    <subcellularLocation>
        <location evidence="1">Cell outer membrane</location>
        <topology evidence="1">Multi-pass membrane protein</topology>
    </subcellularLocation>
</comment>
<evidence type="ECO:0000256" key="6">
    <source>
        <dbReference type="ARBA" id="ARBA00023114"/>
    </source>
</evidence>
<dbReference type="SUPFAM" id="SSF103647">
    <property type="entry name" value="TSP type-3 repeat"/>
    <property type="match status" value="1"/>
</dbReference>
<gene>
    <name evidence="13" type="ORF">G7Y85_11035</name>
</gene>
<dbReference type="InterPro" id="IPR006664">
    <property type="entry name" value="OMP_bac"/>
</dbReference>
<dbReference type="InterPro" id="IPR028974">
    <property type="entry name" value="TSP_type-3_rpt"/>
</dbReference>
<evidence type="ECO:0000256" key="8">
    <source>
        <dbReference type="ARBA" id="ARBA00023237"/>
    </source>
</evidence>
<dbReference type="GO" id="GO:0006811">
    <property type="term" value="P:monoatomic ion transport"/>
    <property type="evidence" value="ECO:0007669"/>
    <property type="project" value="UniProtKB-KW"/>
</dbReference>
<dbReference type="Pfam" id="PF00691">
    <property type="entry name" value="OmpA"/>
    <property type="match status" value="1"/>
</dbReference>
<evidence type="ECO:0000256" key="9">
    <source>
        <dbReference type="PROSITE-ProRule" id="PRU00473"/>
    </source>
</evidence>
<protein>
    <submittedName>
        <fullName evidence="13">OmpA family protein</fullName>
    </submittedName>
</protein>
<dbReference type="CDD" id="cd07185">
    <property type="entry name" value="OmpA_C-like"/>
    <property type="match status" value="1"/>
</dbReference>
<evidence type="ECO:0000313" key="13">
    <source>
        <dbReference type="EMBL" id="NGY05306.1"/>
    </source>
</evidence>
<keyword evidence="5" id="KW-0406">Ion transport</keyword>
<proteinExistence type="predicted"/>
<evidence type="ECO:0000256" key="4">
    <source>
        <dbReference type="ARBA" id="ARBA00022692"/>
    </source>
</evidence>
<evidence type="ECO:0000259" key="12">
    <source>
        <dbReference type="PROSITE" id="PS51123"/>
    </source>
</evidence>
<evidence type="ECO:0000256" key="5">
    <source>
        <dbReference type="ARBA" id="ARBA00023065"/>
    </source>
</evidence>
<dbReference type="AlphaFoldDB" id="A0A6M2BRR8"/>
<evidence type="ECO:0000256" key="2">
    <source>
        <dbReference type="ARBA" id="ARBA00022448"/>
    </source>
</evidence>
<dbReference type="GO" id="GO:0046930">
    <property type="term" value="C:pore complex"/>
    <property type="evidence" value="ECO:0007669"/>
    <property type="project" value="UniProtKB-KW"/>
</dbReference>
<accession>A0A6M2BRR8</accession>
<dbReference type="InterPro" id="IPR050330">
    <property type="entry name" value="Bact_OuterMem_StrucFunc"/>
</dbReference>
<dbReference type="Gene3D" id="2.40.160.20">
    <property type="match status" value="1"/>
</dbReference>
<reference evidence="13 14" key="1">
    <citation type="journal article" date="2014" name="Int. J. Syst. Evol. Microbiol.">
        <title>Solimonas terrae sp. nov., isolated from soil.</title>
        <authorList>
            <person name="Kim S.J."/>
            <person name="Moon J.Y."/>
            <person name="Weon H.Y."/>
            <person name="Ahn J.H."/>
            <person name="Chen W.M."/>
            <person name="Kwon S.W."/>
        </authorList>
    </citation>
    <scope>NUCLEOTIDE SEQUENCE [LARGE SCALE GENOMIC DNA]</scope>
    <source>
        <strain evidence="13 14">KIS83-12</strain>
    </source>
</reference>
<keyword evidence="2" id="KW-0813">Transport</keyword>
<comment type="caution">
    <text evidence="13">The sequence shown here is derived from an EMBL/GenBank/DDBJ whole genome shotgun (WGS) entry which is preliminary data.</text>
</comment>
<dbReference type="PRINTS" id="PR01021">
    <property type="entry name" value="OMPADOMAIN"/>
</dbReference>
<evidence type="ECO:0000256" key="7">
    <source>
        <dbReference type="ARBA" id="ARBA00023136"/>
    </source>
</evidence>
<dbReference type="Proteomes" id="UP000472676">
    <property type="component" value="Unassembled WGS sequence"/>
</dbReference>
<sequence length="435" mass="45605">MKTAFGIFGAAMMLAAATSYAQDATTDQSAAPADASTAPADDTAAAPAGDSAAPTDDNAAAAPTDDSAAAPADSSAAASDSSSSESASDTATDTSGSESTTTESTTLAAPSYIGIQGFYLRPDKDRGFGLADTKNGGGFDVLFGHQGENRFGYELHGSVETIETGKQLRTDFYNYALGGDLFYAFGDRTHLTPYVLVGGGGDYNDIYPNGAQDDGFSGFVNGGVGIVTGPITKVGQIRLRADVRYVYDFFGDKYGDIRAALGIEIPLFEEKKVEVAAAADNTKIVEVPTGLTDSDGDGVVDSADKCPDTPAGSRVDGDGCPFDKVINLKGVTFEFNKTRLRPDAQTILDWAVGVLKKYPDMKVEIAGHTDSIGSDAYNQKLSEGRAQAVMQYFVDHGVPADQLTAKGYGETQPIADNKTADGRELNRRVELRILN</sequence>
<keyword evidence="3" id="KW-1134">Transmembrane beta strand</keyword>
<evidence type="ECO:0000256" key="11">
    <source>
        <dbReference type="SAM" id="SignalP"/>
    </source>
</evidence>
<feature type="chain" id="PRO_5026983945" evidence="11">
    <location>
        <begin position="22"/>
        <end position="435"/>
    </location>
</feature>
<dbReference type="PANTHER" id="PTHR30329">
    <property type="entry name" value="STATOR ELEMENT OF FLAGELLAR MOTOR COMPLEX"/>
    <property type="match status" value="1"/>
</dbReference>
<keyword evidence="14" id="KW-1185">Reference proteome</keyword>
<name>A0A6M2BRR8_9GAMM</name>
<feature type="domain" description="OmpA-like" evidence="12">
    <location>
        <begin position="320"/>
        <end position="435"/>
    </location>
</feature>
<dbReference type="GO" id="GO:0009279">
    <property type="term" value="C:cell outer membrane"/>
    <property type="evidence" value="ECO:0007669"/>
    <property type="project" value="UniProtKB-SubCell"/>
</dbReference>
<evidence type="ECO:0000313" key="14">
    <source>
        <dbReference type="Proteomes" id="UP000472676"/>
    </source>
</evidence>
<feature type="region of interest" description="Disordered" evidence="10">
    <location>
        <begin position="20"/>
        <end position="105"/>
    </location>
</feature>
<dbReference type="SUPFAM" id="SSF103088">
    <property type="entry name" value="OmpA-like"/>
    <property type="match status" value="1"/>
</dbReference>
<dbReference type="InterPro" id="IPR036737">
    <property type="entry name" value="OmpA-like_sf"/>
</dbReference>
<evidence type="ECO:0000256" key="3">
    <source>
        <dbReference type="ARBA" id="ARBA00022452"/>
    </source>
</evidence>
<dbReference type="GO" id="GO:0015288">
    <property type="term" value="F:porin activity"/>
    <property type="evidence" value="ECO:0007669"/>
    <property type="project" value="UniProtKB-KW"/>
</dbReference>
<keyword evidence="11" id="KW-0732">Signal</keyword>
<dbReference type="RefSeq" id="WP_166256498.1">
    <property type="nucleotide sequence ID" value="NZ_JAAMOW010000005.1"/>
</dbReference>
<evidence type="ECO:0000256" key="10">
    <source>
        <dbReference type="SAM" id="MobiDB-lite"/>
    </source>
</evidence>
<dbReference type="GO" id="GO:0005509">
    <property type="term" value="F:calcium ion binding"/>
    <property type="evidence" value="ECO:0007669"/>
    <property type="project" value="InterPro"/>
</dbReference>
<organism evidence="13 14">
    <name type="scientific">Solimonas terrae</name>
    <dbReference type="NCBI Taxonomy" id="1396819"/>
    <lineage>
        <taxon>Bacteria</taxon>
        <taxon>Pseudomonadati</taxon>
        <taxon>Pseudomonadota</taxon>
        <taxon>Gammaproteobacteria</taxon>
        <taxon>Nevskiales</taxon>
        <taxon>Nevskiaceae</taxon>
        <taxon>Solimonas</taxon>
    </lineage>
</organism>
<keyword evidence="8" id="KW-0998">Cell outer membrane</keyword>
<keyword evidence="4" id="KW-0812">Transmembrane</keyword>
<dbReference type="PROSITE" id="PS51123">
    <property type="entry name" value="OMPA_2"/>
    <property type="match status" value="1"/>
</dbReference>
<dbReference type="InterPro" id="IPR011250">
    <property type="entry name" value="OMP/PagP_B-barrel"/>
</dbReference>
<dbReference type="Gene3D" id="3.30.1330.60">
    <property type="entry name" value="OmpA-like domain"/>
    <property type="match status" value="1"/>
</dbReference>
<dbReference type="PANTHER" id="PTHR30329:SF21">
    <property type="entry name" value="LIPOPROTEIN YIAD-RELATED"/>
    <property type="match status" value="1"/>
</dbReference>
<dbReference type="InterPro" id="IPR006665">
    <property type="entry name" value="OmpA-like"/>
</dbReference>
<feature type="signal peptide" evidence="11">
    <location>
        <begin position="1"/>
        <end position="21"/>
    </location>
</feature>
<dbReference type="EMBL" id="JAAMOW010000005">
    <property type="protein sequence ID" value="NGY05306.1"/>
    <property type="molecule type" value="Genomic_DNA"/>
</dbReference>